<dbReference type="AlphaFoldDB" id="A0A2Z7CIK9"/>
<protein>
    <recommendedName>
        <fullName evidence="2">Ribonuclease H1 N-terminal domain-containing protein</fullName>
    </recommendedName>
</protein>
<dbReference type="Proteomes" id="UP000250235">
    <property type="component" value="Unassembled WGS sequence"/>
</dbReference>
<feature type="region of interest" description="Disordered" evidence="1">
    <location>
        <begin position="79"/>
        <end position="99"/>
    </location>
</feature>
<proteinExistence type="predicted"/>
<dbReference type="InterPro" id="IPR009027">
    <property type="entry name" value="Ribosomal_bL9/RNase_H1_N"/>
</dbReference>
<evidence type="ECO:0000313" key="4">
    <source>
        <dbReference type="Proteomes" id="UP000250235"/>
    </source>
</evidence>
<evidence type="ECO:0000259" key="2">
    <source>
        <dbReference type="Pfam" id="PF01693"/>
    </source>
</evidence>
<dbReference type="Gene3D" id="3.40.970.10">
    <property type="entry name" value="Ribonuclease H1, N-terminal domain"/>
    <property type="match status" value="1"/>
</dbReference>
<evidence type="ECO:0000313" key="3">
    <source>
        <dbReference type="EMBL" id="KZV46922.1"/>
    </source>
</evidence>
<feature type="domain" description="Ribonuclease H1 N-terminal" evidence="2">
    <location>
        <begin position="20"/>
        <end position="62"/>
    </location>
</feature>
<organism evidence="3 4">
    <name type="scientific">Dorcoceras hygrometricum</name>
    <dbReference type="NCBI Taxonomy" id="472368"/>
    <lineage>
        <taxon>Eukaryota</taxon>
        <taxon>Viridiplantae</taxon>
        <taxon>Streptophyta</taxon>
        <taxon>Embryophyta</taxon>
        <taxon>Tracheophyta</taxon>
        <taxon>Spermatophyta</taxon>
        <taxon>Magnoliopsida</taxon>
        <taxon>eudicotyledons</taxon>
        <taxon>Gunneridae</taxon>
        <taxon>Pentapetalae</taxon>
        <taxon>asterids</taxon>
        <taxon>lamiids</taxon>
        <taxon>Lamiales</taxon>
        <taxon>Gesneriaceae</taxon>
        <taxon>Didymocarpoideae</taxon>
        <taxon>Trichosporeae</taxon>
        <taxon>Loxocarpinae</taxon>
        <taxon>Dorcoceras</taxon>
    </lineage>
</organism>
<keyword evidence="4" id="KW-1185">Reference proteome</keyword>
<feature type="compositionally biased region" description="Polar residues" evidence="1">
    <location>
        <begin position="84"/>
        <end position="99"/>
    </location>
</feature>
<dbReference type="InterPro" id="IPR037056">
    <property type="entry name" value="RNase_H1_N_sf"/>
</dbReference>
<dbReference type="SUPFAM" id="SSF55658">
    <property type="entry name" value="L9 N-domain-like"/>
    <property type="match status" value="1"/>
</dbReference>
<evidence type="ECO:0000256" key="1">
    <source>
        <dbReference type="SAM" id="MobiDB-lite"/>
    </source>
</evidence>
<dbReference type="Pfam" id="PF01693">
    <property type="entry name" value="Cauli_VI"/>
    <property type="match status" value="1"/>
</dbReference>
<name>A0A2Z7CIK9_9LAMI</name>
<gene>
    <name evidence="3" type="ORF">F511_06164</name>
</gene>
<reference evidence="3 4" key="1">
    <citation type="journal article" date="2015" name="Proc. Natl. Acad. Sci. U.S.A.">
        <title>The resurrection genome of Boea hygrometrica: A blueprint for survival of dehydration.</title>
        <authorList>
            <person name="Xiao L."/>
            <person name="Yang G."/>
            <person name="Zhang L."/>
            <person name="Yang X."/>
            <person name="Zhao S."/>
            <person name="Ji Z."/>
            <person name="Zhou Q."/>
            <person name="Hu M."/>
            <person name="Wang Y."/>
            <person name="Chen M."/>
            <person name="Xu Y."/>
            <person name="Jin H."/>
            <person name="Xiao X."/>
            <person name="Hu G."/>
            <person name="Bao F."/>
            <person name="Hu Y."/>
            <person name="Wan P."/>
            <person name="Li L."/>
            <person name="Deng X."/>
            <person name="Kuang T."/>
            <person name="Xiang C."/>
            <person name="Zhu J.K."/>
            <person name="Oliver M.J."/>
            <person name="He Y."/>
        </authorList>
    </citation>
    <scope>NUCLEOTIDE SEQUENCE [LARGE SCALE GENOMIC DNA]</scope>
    <source>
        <strain evidence="4">cv. XS01</strain>
    </source>
</reference>
<dbReference type="InterPro" id="IPR011320">
    <property type="entry name" value="RNase_H1_N"/>
</dbReference>
<sequence length="140" mass="15900">MIDLEITNTCLKYCGGCQPKAYVVFVGREPDVYEKWCEASKQVCGFRGCCYKGYETIKDAEEAFHSFLQATDASRVDVKVECEQPSTPSTSRPNQPKNSQKLVKVLRDLAVEIHNHAARMEKFVEEIGQIVEDMQLTDEE</sequence>
<dbReference type="EMBL" id="KQ995351">
    <property type="protein sequence ID" value="KZV46922.1"/>
    <property type="molecule type" value="Genomic_DNA"/>
</dbReference>
<accession>A0A2Z7CIK9</accession>
<dbReference type="OrthoDB" id="1922118at2759"/>